<dbReference type="Proteomes" id="UP000249754">
    <property type="component" value="Unassembled WGS sequence"/>
</dbReference>
<evidence type="ECO:0000313" key="2">
    <source>
        <dbReference type="Proteomes" id="UP000249754"/>
    </source>
</evidence>
<comment type="caution">
    <text evidence="1">The sequence shown here is derived from an EMBL/GenBank/DDBJ whole genome shotgun (WGS) entry which is preliminary data.</text>
</comment>
<organism evidence="1 2">
    <name type="scientific">Pedobacter cryoconitis</name>
    <dbReference type="NCBI Taxonomy" id="188932"/>
    <lineage>
        <taxon>Bacteria</taxon>
        <taxon>Pseudomonadati</taxon>
        <taxon>Bacteroidota</taxon>
        <taxon>Sphingobacteriia</taxon>
        <taxon>Sphingobacteriales</taxon>
        <taxon>Sphingobacteriaceae</taxon>
        <taxon>Pedobacter</taxon>
    </lineage>
</organism>
<dbReference type="EMBL" id="QLLR01000034">
    <property type="protein sequence ID" value="RAJ22877.1"/>
    <property type="molecule type" value="Genomic_DNA"/>
</dbReference>
<dbReference type="RefSeq" id="WP_111635911.1">
    <property type="nucleotide sequence ID" value="NZ_QLLR01000034.1"/>
</dbReference>
<gene>
    <name evidence="1" type="ORF">LY11_04581</name>
</gene>
<reference evidence="1 2" key="1">
    <citation type="submission" date="2018-06" db="EMBL/GenBank/DDBJ databases">
        <title>Genomic Encyclopedia of Archaeal and Bacterial Type Strains, Phase II (KMG-II): from individual species to whole genera.</title>
        <authorList>
            <person name="Goeker M."/>
        </authorList>
    </citation>
    <scope>NUCLEOTIDE SEQUENCE [LARGE SCALE GENOMIC DNA]</scope>
    <source>
        <strain evidence="1 2">DSM 14825</strain>
    </source>
</reference>
<name>A0A327SAS6_9SPHI</name>
<accession>A0A327SAS6</accession>
<sequence>MNNAFTLTSEIIALSESSTWEGAKREWIFTHAFQRPESACLCGKKSIINVCIITNFINDNETEVGNCCVKKFMDMDEGEAVFISLNKLKHDIESNITGVALDMFNETGKITAWEYEFYSDVMKKRKKLSPKQIKYKVAVNRKFMTYYRDKS</sequence>
<evidence type="ECO:0000313" key="1">
    <source>
        <dbReference type="EMBL" id="RAJ22877.1"/>
    </source>
</evidence>
<dbReference type="OrthoDB" id="2318182at2"/>
<dbReference type="AlphaFoldDB" id="A0A327SAS6"/>
<proteinExistence type="predicted"/>
<protein>
    <submittedName>
        <fullName evidence="1">Uncharacterized protein</fullName>
    </submittedName>
</protein>